<gene>
    <name evidence="2" type="ORF">TAPDE_001552</name>
</gene>
<feature type="compositionally biased region" description="Basic and acidic residues" evidence="1">
    <location>
        <begin position="28"/>
        <end position="41"/>
    </location>
</feature>
<dbReference type="AlphaFoldDB" id="R4X8M5"/>
<organism evidence="2 3">
    <name type="scientific">Taphrina deformans (strain PYCC 5710 / ATCC 11124 / CBS 356.35 / IMI 108563 / JCM 9778 / NBRC 8474)</name>
    <name type="common">Peach leaf curl fungus</name>
    <name type="synonym">Lalaria deformans</name>
    <dbReference type="NCBI Taxonomy" id="1097556"/>
    <lineage>
        <taxon>Eukaryota</taxon>
        <taxon>Fungi</taxon>
        <taxon>Dikarya</taxon>
        <taxon>Ascomycota</taxon>
        <taxon>Taphrinomycotina</taxon>
        <taxon>Taphrinomycetes</taxon>
        <taxon>Taphrinales</taxon>
        <taxon>Taphrinaceae</taxon>
        <taxon>Taphrina</taxon>
    </lineage>
</organism>
<feature type="region of interest" description="Disordered" evidence="1">
    <location>
        <begin position="14"/>
        <end position="43"/>
    </location>
</feature>
<evidence type="ECO:0000313" key="2">
    <source>
        <dbReference type="EMBL" id="CCG81720.1"/>
    </source>
</evidence>
<comment type="caution">
    <text evidence="2">The sequence shown here is derived from an EMBL/GenBank/DDBJ whole genome shotgun (WGS) entry which is preliminary data.</text>
</comment>
<name>R4X8M5_TAPDE</name>
<protein>
    <submittedName>
        <fullName evidence="2">Uncharacterized protein</fullName>
    </submittedName>
</protein>
<evidence type="ECO:0000313" key="3">
    <source>
        <dbReference type="Proteomes" id="UP000013776"/>
    </source>
</evidence>
<dbReference type="Proteomes" id="UP000013776">
    <property type="component" value="Unassembled WGS sequence"/>
</dbReference>
<dbReference type="EMBL" id="CAHR02000056">
    <property type="protein sequence ID" value="CCG81720.1"/>
    <property type="molecule type" value="Genomic_DNA"/>
</dbReference>
<dbReference type="VEuPathDB" id="FungiDB:TAPDE_001552"/>
<sequence>MFLRDLLASLKTPLDKGKQSGKATTHLDQGHKNEALPKRDSYASTFPSTTAPLFAPVDAPFLTGEVQLEPTSAPLHTMATESAQTLVDVEPKTSSGLQSSLRVENPSLSELELSLETGDEATKLLKLLEKRLGKQKKIIWTPESSITQLDDQGGIHCGSVLSFKYNEKDFDCVGDALEGPSTRRTLYSLA</sequence>
<proteinExistence type="predicted"/>
<accession>R4X8M5</accession>
<evidence type="ECO:0000256" key="1">
    <source>
        <dbReference type="SAM" id="MobiDB-lite"/>
    </source>
</evidence>
<reference evidence="2 3" key="1">
    <citation type="journal article" date="2013" name="MBio">
        <title>Genome sequencing of the plant pathogen Taphrina deformans, the causal agent of peach leaf curl.</title>
        <authorList>
            <person name="Cisse O.H."/>
            <person name="Almeida J.M.G.C.F."/>
            <person name="Fonseca A."/>
            <person name="Kumar A.A."/>
            <person name="Salojaervi J."/>
            <person name="Overmyer K."/>
            <person name="Hauser P.M."/>
            <person name="Pagni M."/>
        </authorList>
    </citation>
    <scope>NUCLEOTIDE SEQUENCE [LARGE SCALE GENOMIC DNA]</scope>
    <source>
        <strain evidence="3">PYCC 5710 / ATCC 11124 / CBS 356.35 / IMI 108563 / JCM 9778 / NBRC 8474</strain>
    </source>
</reference>
<keyword evidence="3" id="KW-1185">Reference proteome</keyword>